<feature type="transmembrane region" description="Helical" evidence="3">
    <location>
        <begin position="122"/>
        <end position="138"/>
    </location>
</feature>
<dbReference type="EMBL" id="JAKLTN010000003">
    <property type="protein sequence ID" value="MCG2578495.1"/>
    <property type="molecule type" value="Genomic_DNA"/>
</dbReference>
<dbReference type="Pfam" id="PF00361">
    <property type="entry name" value="Proton_antipo_M"/>
    <property type="match status" value="1"/>
</dbReference>
<feature type="transmembrane region" description="Helical" evidence="3">
    <location>
        <begin position="464"/>
        <end position="482"/>
    </location>
</feature>
<feature type="transmembrane region" description="Helical" evidence="3">
    <location>
        <begin position="290"/>
        <end position="309"/>
    </location>
</feature>
<keyword evidence="2 3" id="KW-0812">Transmembrane</keyword>
<dbReference type="InterPro" id="IPR001750">
    <property type="entry name" value="ND/Mrp_TM"/>
</dbReference>
<dbReference type="Proteomes" id="UP001165384">
    <property type="component" value="Unassembled WGS sequence"/>
</dbReference>
<evidence type="ECO:0000256" key="1">
    <source>
        <dbReference type="ARBA" id="ARBA00004127"/>
    </source>
</evidence>
<feature type="transmembrane region" description="Helical" evidence="3">
    <location>
        <begin position="87"/>
        <end position="110"/>
    </location>
</feature>
<feature type="transmembrane region" description="Helical" evidence="3">
    <location>
        <begin position="46"/>
        <end position="67"/>
    </location>
</feature>
<evidence type="ECO:0000256" key="3">
    <source>
        <dbReference type="SAM" id="Phobius"/>
    </source>
</evidence>
<accession>A0ABS9K5Z2</accession>
<evidence type="ECO:0000313" key="5">
    <source>
        <dbReference type="EMBL" id="MCG2578495.1"/>
    </source>
</evidence>
<feature type="transmembrane region" description="Helical" evidence="3">
    <location>
        <begin position="17"/>
        <end position="39"/>
    </location>
</feature>
<reference evidence="5" key="1">
    <citation type="submission" date="2022-01" db="EMBL/GenBank/DDBJ databases">
        <authorList>
            <person name="Jo J.-H."/>
            <person name="Im W.-T."/>
        </authorList>
    </citation>
    <scope>NUCLEOTIDE SEQUENCE</scope>
    <source>
        <strain evidence="5">XY25</strain>
    </source>
</reference>
<comment type="subcellular location">
    <subcellularLocation>
        <location evidence="1">Endomembrane system</location>
        <topology evidence="1">Multi-pass membrane protein</topology>
    </subcellularLocation>
    <subcellularLocation>
        <location evidence="2">Membrane</location>
        <topology evidence="2">Multi-pass membrane protein</topology>
    </subcellularLocation>
</comment>
<dbReference type="RefSeq" id="WP_275711867.1">
    <property type="nucleotide sequence ID" value="NZ_JAKLTN010000003.1"/>
</dbReference>
<feature type="transmembrane region" description="Helical" evidence="3">
    <location>
        <begin position="385"/>
        <end position="402"/>
    </location>
</feature>
<feature type="transmembrane region" description="Helical" evidence="3">
    <location>
        <begin position="422"/>
        <end position="443"/>
    </location>
</feature>
<feature type="transmembrane region" description="Helical" evidence="3">
    <location>
        <begin position="181"/>
        <end position="199"/>
    </location>
</feature>
<keyword evidence="3" id="KW-0472">Membrane</keyword>
<feature type="domain" description="NADH:quinone oxidoreductase/Mrp antiporter transmembrane" evidence="4">
    <location>
        <begin position="150"/>
        <end position="418"/>
    </location>
</feature>
<proteinExistence type="predicted"/>
<dbReference type="InterPro" id="IPR003918">
    <property type="entry name" value="NADH_UbQ_OxRdtase"/>
</dbReference>
<dbReference type="PANTHER" id="PTHR43507:SF1">
    <property type="entry name" value="NADH-UBIQUINONE OXIDOREDUCTASE CHAIN 4"/>
    <property type="match status" value="1"/>
</dbReference>
<protein>
    <submittedName>
        <fullName evidence="5">NADH-quinone oxidoreductase subunit L</fullName>
    </submittedName>
</protein>
<evidence type="ECO:0000259" key="4">
    <source>
        <dbReference type="Pfam" id="PF00361"/>
    </source>
</evidence>
<organism evidence="5 6">
    <name type="scientific">Dechloromonas hankyongensis</name>
    <dbReference type="NCBI Taxonomy" id="2908002"/>
    <lineage>
        <taxon>Bacteria</taxon>
        <taxon>Pseudomonadati</taxon>
        <taxon>Pseudomonadota</taxon>
        <taxon>Betaproteobacteria</taxon>
        <taxon>Rhodocyclales</taxon>
        <taxon>Azonexaceae</taxon>
        <taxon>Dechloromonas</taxon>
    </lineage>
</organism>
<gene>
    <name evidence="5" type="ORF">LZ012_15980</name>
</gene>
<keyword evidence="3" id="KW-1133">Transmembrane helix</keyword>
<feature type="transmembrane region" description="Helical" evidence="3">
    <location>
        <begin position="255"/>
        <end position="278"/>
    </location>
</feature>
<comment type="caution">
    <text evidence="5">The sequence shown here is derived from an EMBL/GenBank/DDBJ whole genome shotgun (WGS) entry which is preliminary data.</text>
</comment>
<name>A0ABS9K5Z2_9RHOO</name>
<evidence type="ECO:0000256" key="2">
    <source>
        <dbReference type="RuleBase" id="RU000320"/>
    </source>
</evidence>
<feature type="transmembrane region" description="Helical" evidence="3">
    <location>
        <begin position="211"/>
        <end position="234"/>
    </location>
</feature>
<dbReference type="PANTHER" id="PTHR43507">
    <property type="entry name" value="NADH-UBIQUINONE OXIDOREDUCTASE CHAIN 4"/>
    <property type="match status" value="1"/>
</dbReference>
<keyword evidence="6" id="KW-1185">Reference proteome</keyword>
<evidence type="ECO:0000313" key="6">
    <source>
        <dbReference type="Proteomes" id="UP001165384"/>
    </source>
</evidence>
<feature type="transmembrane region" description="Helical" evidence="3">
    <location>
        <begin position="316"/>
        <end position="336"/>
    </location>
</feature>
<feature type="transmembrane region" description="Helical" evidence="3">
    <location>
        <begin position="144"/>
        <end position="160"/>
    </location>
</feature>
<feature type="transmembrane region" description="Helical" evidence="3">
    <location>
        <begin position="342"/>
        <end position="365"/>
    </location>
</feature>
<sequence>MGATLGGFSEIFWPQQAALPLVLMLQALPLFGAAVVFAFKERLTAVVLGKAFALGELLLAVVAVSHLNPTSPALQLAERFAPLAYHVAVDGLSMVFILSGALLTFLMTLYGMSRGMISPGRLFAVLLIAEAGLVGMLVTVNVAWFAAFSGLELWAVVYLLRRWASSRAEIQALARFVQYQGFGWALFAAGCVVLGWGHAEATGGRWSFDLFDLLGAIPVGKFQTAAFYLLFYGLAVRTPLFPLHGWLPNMAQHGLIAVAPALMVGVKVGIYGMLRFVLPLTPAAVQTWQPYVVGFAMAGVFFTAALAFQQGNLRRLLAFAVVSHTSLLVIGLFSLHEAGIQGTVLLAANFGLAVTGMWFIVGFVFRRTGTTELHELSGLFERIPFLAVAFLAFGLAIVGMPGTPGFDAAHLILDASIDQFGALSTVATALGNVAAAGFLLWAFQRAFLSQAKAGGHDVDRTLPMEYVVCGIALIALLAIGFFTEPWLYLTETASQAAAARFAR</sequence>